<feature type="compositionally biased region" description="Basic and acidic residues" evidence="1">
    <location>
        <begin position="10"/>
        <end position="31"/>
    </location>
</feature>
<gene>
    <name evidence="2" type="ORF">AXG93_3218s1110</name>
</gene>
<feature type="region of interest" description="Disordered" evidence="1">
    <location>
        <begin position="62"/>
        <end position="93"/>
    </location>
</feature>
<proteinExistence type="predicted"/>
<organism evidence="2 3">
    <name type="scientific">Marchantia polymorpha subsp. ruderalis</name>
    <dbReference type="NCBI Taxonomy" id="1480154"/>
    <lineage>
        <taxon>Eukaryota</taxon>
        <taxon>Viridiplantae</taxon>
        <taxon>Streptophyta</taxon>
        <taxon>Embryophyta</taxon>
        <taxon>Marchantiophyta</taxon>
        <taxon>Marchantiopsida</taxon>
        <taxon>Marchantiidae</taxon>
        <taxon>Marchantiales</taxon>
        <taxon>Marchantiaceae</taxon>
        <taxon>Marchantia</taxon>
    </lineage>
</organism>
<reference evidence="2" key="1">
    <citation type="submission" date="2016-03" db="EMBL/GenBank/DDBJ databases">
        <title>Mechanisms controlling the formation of the plant cell surface in tip-growing cells are functionally conserved among land plants.</title>
        <authorList>
            <person name="Honkanen S."/>
            <person name="Jones V.A."/>
            <person name="Morieri G."/>
            <person name="Champion C."/>
            <person name="Hetherington A.J."/>
            <person name="Kelly S."/>
            <person name="Saint-Marcoux D."/>
            <person name="Proust H."/>
            <person name="Prescott H."/>
            <person name="Dolan L."/>
        </authorList>
    </citation>
    <scope>NUCLEOTIDE SEQUENCE [LARGE SCALE GENOMIC DNA]</scope>
    <source>
        <tissue evidence="2">Whole gametophyte</tissue>
    </source>
</reference>
<comment type="caution">
    <text evidence="2">The sequence shown here is derived from an EMBL/GenBank/DDBJ whole genome shotgun (WGS) entry which is preliminary data.</text>
</comment>
<dbReference type="AlphaFoldDB" id="A0A176WH80"/>
<dbReference type="EMBL" id="LVLJ01000822">
    <property type="protein sequence ID" value="OAE32439.1"/>
    <property type="molecule type" value="Genomic_DNA"/>
</dbReference>
<keyword evidence="3" id="KW-1185">Reference proteome</keyword>
<sequence>MNFINGRGLEVVREQRRAGETERGPKGDRTAEGVNALSCVATFRRKSVRGNVPTMWPDFRAAKSGSASVRAGRKRNRGCLIPDRNATEMEGTKNFLSEPYAKGRDETPFTGRLL</sequence>
<accession>A0A176WH80</accession>
<name>A0A176WH80_MARPO</name>
<evidence type="ECO:0000313" key="2">
    <source>
        <dbReference type="EMBL" id="OAE32439.1"/>
    </source>
</evidence>
<evidence type="ECO:0000256" key="1">
    <source>
        <dbReference type="SAM" id="MobiDB-lite"/>
    </source>
</evidence>
<dbReference type="Proteomes" id="UP000077202">
    <property type="component" value="Unassembled WGS sequence"/>
</dbReference>
<evidence type="ECO:0000313" key="3">
    <source>
        <dbReference type="Proteomes" id="UP000077202"/>
    </source>
</evidence>
<feature type="region of interest" description="Disordered" evidence="1">
    <location>
        <begin position="1"/>
        <end position="33"/>
    </location>
</feature>
<protein>
    <submittedName>
        <fullName evidence="2">Uncharacterized protein</fullName>
    </submittedName>
</protein>